<dbReference type="CDD" id="cd05023">
    <property type="entry name" value="S-100A11"/>
    <property type="match status" value="1"/>
</dbReference>
<organism evidence="5 6">
    <name type="scientific">Suricata suricatta</name>
    <name type="common">Meerkat</name>
    <dbReference type="NCBI Taxonomy" id="37032"/>
    <lineage>
        <taxon>Eukaryota</taxon>
        <taxon>Metazoa</taxon>
        <taxon>Chordata</taxon>
        <taxon>Craniata</taxon>
        <taxon>Vertebrata</taxon>
        <taxon>Euteleostomi</taxon>
        <taxon>Mammalia</taxon>
        <taxon>Eutheria</taxon>
        <taxon>Laurasiatheria</taxon>
        <taxon>Carnivora</taxon>
        <taxon>Feliformia</taxon>
        <taxon>Herpestidae</taxon>
        <taxon>Suricata</taxon>
    </lineage>
</organism>
<proteinExistence type="predicted"/>
<evidence type="ECO:0000313" key="5">
    <source>
        <dbReference type="Ensembl" id="ENSSSUP00005000273.1"/>
    </source>
</evidence>
<name>A0A673SM89_SURSU</name>
<accession>A0A673SM89</accession>
<dbReference type="InterPro" id="IPR002048">
    <property type="entry name" value="EF_hand_dom"/>
</dbReference>
<dbReference type="AlphaFoldDB" id="A0A673SM89"/>
<keyword evidence="2" id="KW-0677">Repeat</keyword>
<dbReference type="GO" id="GO:0005509">
    <property type="term" value="F:calcium ion binding"/>
    <property type="evidence" value="ECO:0007669"/>
    <property type="project" value="InterPro"/>
</dbReference>
<protein>
    <recommendedName>
        <fullName evidence="4">EF-hand domain-containing protein</fullName>
    </recommendedName>
</protein>
<dbReference type="PROSITE" id="PS50222">
    <property type="entry name" value="EF_HAND_2"/>
    <property type="match status" value="1"/>
</dbReference>
<dbReference type="Gene3D" id="1.10.238.10">
    <property type="entry name" value="EF-hand"/>
    <property type="match status" value="1"/>
</dbReference>
<dbReference type="InterPro" id="IPR013787">
    <property type="entry name" value="S100_Ca-bd_sub"/>
</dbReference>
<dbReference type="InterPro" id="IPR011992">
    <property type="entry name" value="EF-hand-dom_pair"/>
</dbReference>
<dbReference type="GO" id="GO:0048306">
    <property type="term" value="F:calcium-dependent protein binding"/>
    <property type="evidence" value="ECO:0007669"/>
    <property type="project" value="InterPro"/>
</dbReference>
<dbReference type="PANTHER" id="PTHR11639:SF60">
    <property type="entry name" value="PROTEIN S100-A11"/>
    <property type="match status" value="1"/>
</dbReference>
<dbReference type="GO" id="GO:0005737">
    <property type="term" value="C:cytoplasm"/>
    <property type="evidence" value="ECO:0007669"/>
    <property type="project" value="TreeGrafter"/>
</dbReference>
<dbReference type="Proteomes" id="UP000472268">
    <property type="component" value="Chromosome 1"/>
</dbReference>
<dbReference type="SMART" id="SM01394">
    <property type="entry name" value="S_100"/>
    <property type="match status" value="1"/>
</dbReference>
<dbReference type="PANTHER" id="PTHR11639">
    <property type="entry name" value="S100 CALCIUM-BINDING PROTEIN"/>
    <property type="match status" value="1"/>
</dbReference>
<reference evidence="5" key="3">
    <citation type="submission" date="2025-09" db="UniProtKB">
        <authorList>
            <consortium name="Ensembl"/>
        </authorList>
    </citation>
    <scope>IDENTIFICATION</scope>
</reference>
<reference evidence="5 6" key="1">
    <citation type="submission" date="2019-05" db="EMBL/GenBank/DDBJ databases">
        <title>A Chromosome-scale Meerkat (S. suricatta) Genome Assembly.</title>
        <authorList>
            <person name="Dudchenko O."/>
            <person name="Lieberman Aiden E."/>
            <person name="Tung J."/>
            <person name="Barreiro L.B."/>
            <person name="Clutton-Brock T.H."/>
        </authorList>
    </citation>
    <scope>NUCLEOTIDE SEQUENCE [LARGE SCALE GENOMIC DNA]</scope>
</reference>
<evidence type="ECO:0000256" key="3">
    <source>
        <dbReference type="ARBA" id="ARBA00022837"/>
    </source>
</evidence>
<evidence type="ECO:0000259" key="4">
    <source>
        <dbReference type="PROSITE" id="PS50222"/>
    </source>
</evidence>
<dbReference type="Pfam" id="PF01023">
    <property type="entry name" value="S_100"/>
    <property type="match status" value="1"/>
</dbReference>
<dbReference type="InterPro" id="IPR018247">
    <property type="entry name" value="EF_Hand_1_Ca_BS"/>
</dbReference>
<feature type="domain" description="EF-hand" evidence="4">
    <location>
        <begin position="55"/>
        <end position="90"/>
    </location>
</feature>
<evidence type="ECO:0000313" key="6">
    <source>
        <dbReference type="Proteomes" id="UP000472268"/>
    </source>
</evidence>
<dbReference type="GO" id="GO:0005615">
    <property type="term" value="C:extracellular space"/>
    <property type="evidence" value="ECO:0007669"/>
    <property type="project" value="TreeGrafter"/>
</dbReference>
<dbReference type="InterPro" id="IPR028482">
    <property type="entry name" value="S100A11"/>
</dbReference>
<dbReference type="SUPFAM" id="SSF47473">
    <property type="entry name" value="EF-hand"/>
    <property type="match status" value="1"/>
</dbReference>
<dbReference type="GO" id="GO:0044548">
    <property type="term" value="F:S100 protein binding"/>
    <property type="evidence" value="ECO:0007669"/>
    <property type="project" value="TreeGrafter"/>
</dbReference>
<keyword evidence="1" id="KW-0479">Metal-binding</keyword>
<keyword evidence="6" id="KW-1185">Reference proteome</keyword>
<keyword evidence="3" id="KW-0106">Calcium</keyword>
<sequence>MAKMSSPTETEWCIESLIAVFQKYAGKDGNSSKLSKTEFLTFMNKELAAFTKNQKDPGVLDCMMKKLDINSEGQLDFQEFLNLIGSLAIACHESFLKSSHFQK</sequence>
<dbReference type="GO" id="GO:0042127">
    <property type="term" value="P:regulation of cell population proliferation"/>
    <property type="evidence" value="ECO:0007669"/>
    <property type="project" value="InterPro"/>
</dbReference>
<dbReference type="Ensembl" id="ENSSSUT00005000347.1">
    <property type="protein sequence ID" value="ENSSSUP00005000273.1"/>
    <property type="gene ID" value="ENSSSUG00005000217.1"/>
</dbReference>
<evidence type="ECO:0000256" key="1">
    <source>
        <dbReference type="ARBA" id="ARBA00022723"/>
    </source>
</evidence>
<dbReference type="PROSITE" id="PS00018">
    <property type="entry name" value="EF_HAND_1"/>
    <property type="match status" value="1"/>
</dbReference>
<evidence type="ECO:0000256" key="2">
    <source>
        <dbReference type="ARBA" id="ARBA00022737"/>
    </source>
</evidence>
<dbReference type="OMA" id="ETEWCIK"/>
<reference evidence="5" key="2">
    <citation type="submission" date="2025-08" db="UniProtKB">
        <authorList>
            <consortium name="Ensembl"/>
        </authorList>
    </citation>
    <scope>IDENTIFICATION</scope>
</reference>